<sequence length="304" mass="34069">MSKPTLLLIDDEERILRSLRMLFFSGYKVHMTTDPQEAIRILREERVHVIVSDQRMPLMQGSELLSLAREASPATMRILLTGYSDLDASIASVNEGEVFRYLMKPWDAEEVKKVVAEAAAIAEASFAVQMHTDISVDTASARSRVLIMDHDESTARTVHETLGDRCEIIWASDAQHAMEELAKQDVSVVVSDLMLGETNVGYILKTIKQLNPQTQCIVVTSFNDTSRLIELINQAQITRFLPKPVSKNLLARNLESMLERFHAVRNQPALQNRQAVAPISDPKEKIQAGNFLGMLGRLRARMGA</sequence>
<dbReference type="PANTHER" id="PTHR44591:SF19">
    <property type="entry name" value="TWO-COMPONENT RESPONSE REGULATOR-RELATED"/>
    <property type="match status" value="1"/>
</dbReference>
<reference evidence="4 5" key="1">
    <citation type="submission" date="2016-02" db="EMBL/GenBank/DDBJ databases">
        <authorList>
            <person name="Wen L."/>
            <person name="He K."/>
            <person name="Yang H."/>
        </authorList>
    </citation>
    <scope>NUCLEOTIDE SEQUENCE [LARGE SCALE GENOMIC DNA]</scope>
    <source>
        <strain evidence="4">ShG14-8</strain>
    </source>
</reference>
<evidence type="ECO:0000256" key="1">
    <source>
        <dbReference type="ARBA" id="ARBA00022553"/>
    </source>
</evidence>
<dbReference type="InterPro" id="IPR011006">
    <property type="entry name" value="CheY-like_superfamily"/>
</dbReference>
<evidence type="ECO:0000313" key="5">
    <source>
        <dbReference type="Proteomes" id="UP000070578"/>
    </source>
</evidence>
<keyword evidence="1 2" id="KW-0597">Phosphoprotein</keyword>
<evidence type="ECO:0000313" key="4">
    <source>
        <dbReference type="EMBL" id="KXS31956.1"/>
    </source>
</evidence>
<feature type="modified residue" description="4-aspartylphosphate" evidence="2">
    <location>
        <position position="53"/>
    </location>
</feature>
<feature type="modified residue" description="4-aspartylphosphate" evidence="2">
    <location>
        <position position="192"/>
    </location>
</feature>
<dbReference type="Gene3D" id="3.40.50.2300">
    <property type="match status" value="2"/>
</dbReference>
<dbReference type="EMBL" id="LSLI01000048">
    <property type="protein sequence ID" value="KXS31956.1"/>
    <property type="molecule type" value="Genomic_DNA"/>
</dbReference>
<protein>
    <submittedName>
        <fullName evidence="4">Response regulator receiver protein</fullName>
    </submittedName>
</protein>
<evidence type="ECO:0000256" key="2">
    <source>
        <dbReference type="PROSITE-ProRule" id="PRU00169"/>
    </source>
</evidence>
<accession>A0A139BSJ4</accession>
<dbReference type="SMART" id="SM00448">
    <property type="entry name" value="REC"/>
    <property type="match status" value="2"/>
</dbReference>
<proteinExistence type="predicted"/>
<dbReference type="PROSITE" id="PS50110">
    <property type="entry name" value="RESPONSE_REGULATORY"/>
    <property type="match status" value="2"/>
</dbReference>
<dbReference type="SUPFAM" id="SSF52172">
    <property type="entry name" value="CheY-like"/>
    <property type="match status" value="2"/>
</dbReference>
<dbReference type="PANTHER" id="PTHR44591">
    <property type="entry name" value="STRESS RESPONSE REGULATOR PROTEIN 1"/>
    <property type="match status" value="1"/>
</dbReference>
<dbReference type="InterPro" id="IPR001789">
    <property type="entry name" value="Sig_transdc_resp-reg_receiver"/>
</dbReference>
<dbReference type="CDD" id="cd17569">
    <property type="entry name" value="REC_HupR-like"/>
    <property type="match status" value="1"/>
</dbReference>
<dbReference type="InterPro" id="IPR050595">
    <property type="entry name" value="Bact_response_regulator"/>
</dbReference>
<feature type="domain" description="Response regulatory" evidence="3">
    <location>
        <begin position="5"/>
        <end position="119"/>
    </location>
</feature>
<dbReference type="Pfam" id="PF00072">
    <property type="entry name" value="Response_reg"/>
    <property type="match status" value="2"/>
</dbReference>
<name>A0A139BSJ4_9PROT</name>
<gene>
    <name evidence="4" type="ORF">AWT59_1917</name>
</gene>
<dbReference type="Proteomes" id="UP000070578">
    <property type="component" value="Unassembled WGS sequence"/>
</dbReference>
<comment type="caution">
    <text evidence="4">The sequence shown here is derived from an EMBL/GenBank/DDBJ whole genome shotgun (WGS) entry which is preliminary data.</text>
</comment>
<dbReference type="AlphaFoldDB" id="A0A139BSJ4"/>
<reference evidence="4 5" key="2">
    <citation type="submission" date="2016-03" db="EMBL/GenBank/DDBJ databases">
        <title>New uncultured bacterium of the family Gallionellaceae from acid mine drainage: description and reconstruction of genome based on metagenomic analysis of microbial community.</title>
        <authorList>
            <person name="Kadnikov V."/>
            <person name="Ivasenko D."/>
            <person name="Beletsky A."/>
            <person name="Mardanov A."/>
            <person name="Danilova E."/>
            <person name="Pimenov N."/>
            <person name="Karnachuk O."/>
            <person name="Ravin N."/>
        </authorList>
    </citation>
    <scope>NUCLEOTIDE SEQUENCE [LARGE SCALE GENOMIC DNA]</scope>
    <source>
        <strain evidence="4">ShG14-8</strain>
    </source>
</reference>
<dbReference type="GO" id="GO:0000160">
    <property type="term" value="P:phosphorelay signal transduction system"/>
    <property type="evidence" value="ECO:0007669"/>
    <property type="project" value="InterPro"/>
</dbReference>
<feature type="domain" description="Response regulatory" evidence="3">
    <location>
        <begin position="144"/>
        <end position="258"/>
    </location>
</feature>
<organism evidence="4 5">
    <name type="scientific">Candidatus Gallionella acididurans</name>
    <dbReference type="NCBI Taxonomy" id="1796491"/>
    <lineage>
        <taxon>Bacteria</taxon>
        <taxon>Pseudomonadati</taxon>
        <taxon>Pseudomonadota</taxon>
        <taxon>Betaproteobacteria</taxon>
        <taxon>Nitrosomonadales</taxon>
        <taxon>Gallionellaceae</taxon>
        <taxon>Gallionella</taxon>
    </lineage>
</organism>
<evidence type="ECO:0000259" key="3">
    <source>
        <dbReference type="PROSITE" id="PS50110"/>
    </source>
</evidence>